<evidence type="ECO:0000313" key="4">
    <source>
        <dbReference type="EMBL" id="KAJ5450263.1"/>
    </source>
</evidence>
<proteinExistence type="predicted"/>
<keyword evidence="5" id="KW-1185">Reference proteome</keyword>
<dbReference type="PANTHER" id="PTHR28153">
    <property type="entry name" value="PROTEIN, PUTATIVE-RELATED"/>
    <property type="match status" value="1"/>
</dbReference>
<evidence type="ECO:0000256" key="2">
    <source>
        <dbReference type="SAM" id="SignalP"/>
    </source>
</evidence>
<feature type="region of interest" description="Disordered" evidence="1">
    <location>
        <begin position="441"/>
        <end position="465"/>
    </location>
</feature>
<feature type="domain" description="DUF4484" evidence="3">
    <location>
        <begin position="468"/>
        <end position="686"/>
    </location>
</feature>
<accession>A0AAD6C7L4</accession>
<comment type="caution">
    <text evidence="4">The sequence shown here is derived from an EMBL/GenBank/DDBJ whole genome shotgun (WGS) entry which is preliminary data.</text>
</comment>
<dbReference type="Pfam" id="PF09804">
    <property type="entry name" value="DENND11"/>
    <property type="match status" value="2"/>
</dbReference>
<protein>
    <recommendedName>
        <fullName evidence="3">DUF4484 domain-containing protein</fullName>
    </recommendedName>
</protein>
<organism evidence="4 5">
    <name type="scientific">Penicillium daleae</name>
    <dbReference type="NCBI Taxonomy" id="63821"/>
    <lineage>
        <taxon>Eukaryota</taxon>
        <taxon>Fungi</taxon>
        <taxon>Dikarya</taxon>
        <taxon>Ascomycota</taxon>
        <taxon>Pezizomycotina</taxon>
        <taxon>Eurotiomycetes</taxon>
        <taxon>Eurotiomycetidae</taxon>
        <taxon>Eurotiales</taxon>
        <taxon>Aspergillaceae</taxon>
        <taxon>Penicillium</taxon>
    </lineage>
</organism>
<dbReference type="GeneID" id="81600337"/>
<feature type="chain" id="PRO_5042049175" description="DUF4484 domain-containing protein" evidence="2">
    <location>
        <begin position="19"/>
        <end position="687"/>
    </location>
</feature>
<dbReference type="Proteomes" id="UP001213681">
    <property type="component" value="Unassembled WGS sequence"/>
</dbReference>
<dbReference type="Pfam" id="PF14831">
    <property type="entry name" value="DUF4484"/>
    <property type="match status" value="1"/>
</dbReference>
<evidence type="ECO:0000313" key="5">
    <source>
        <dbReference type="Proteomes" id="UP001213681"/>
    </source>
</evidence>
<reference evidence="4" key="1">
    <citation type="submission" date="2022-12" db="EMBL/GenBank/DDBJ databases">
        <authorList>
            <person name="Petersen C."/>
        </authorList>
    </citation>
    <scope>NUCLEOTIDE SEQUENCE</scope>
    <source>
        <strain evidence="4">IBT 16125</strain>
    </source>
</reference>
<dbReference type="AlphaFoldDB" id="A0AAD6C7L4"/>
<feature type="signal peptide" evidence="2">
    <location>
        <begin position="1"/>
        <end position="18"/>
    </location>
</feature>
<keyword evidence="2" id="KW-0732">Signal</keyword>
<sequence length="687" mass="75747">MQFINIAMALTLASIVCGAAIPASPVGEIEGSLGTLPIIGGLFKSVAPMNPDTVDSDSEGHKVPRMISLRLSALVPPITPSANRPTVIPRLRKWRPSIDLPLNMASDTPRKPSAIDTSRISMESPPGIVALFVIRFDIRTGYVVSWKRTAPDVEVEGVVEYKSLPSGLHNVHEDLIYFVHEEYAGISAFLNQPAEEAERNAKMFAIGVLVPLSSGRLGKSWRHAPRLKELTRKYAADMSDMQSLSDYWDAFRIGGPESSAPDSPIDSPLSLRFRSGDRPAGHRNRTFSDAIRILVMAEAPVHTPCNYVYDLSLLASLPNSLLQVLPPDCILPLRPRPLFNIGIHDIPDLASFDPSRATMDSEKDPSWIACSTDSVLSMKPDLYDVLITLPPPYSQHANERVFPTISLVDRSSTKHNAKQTVNLKATQRDARRYAMLRRGLRQFSQDRSTSPDTAESDADSTYSSSPIVEPLSWTRLAYTSFIWWASAGENRDGLSEEEEEHQIEQDARLLASVESLAYPGTNVARRSMYSEDHGQEPPEVALVAYFRRLTSQIFFTLAGAIARHDSDGRGANCSGDSSTDIPCLDDLTNDDADLSLSMSRQSIGGEDGNTPLLRQRSHASHTDRRSTCETYDTGDPITITIADMAEMGLDVWSATDRIFVEELVSLWWGRSAYVDSARIRCCGISIL</sequence>
<dbReference type="InterPro" id="IPR053056">
    <property type="entry name" value="Lipid_Metab_Assoc_Protein"/>
</dbReference>
<dbReference type="EMBL" id="JAPVEA010000006">
    <property type="protein sequence ID" value="KAJ5450263.1"/>
    <property type="molecule type" value="Genomic_DNA"/>
</dbReference>
<dbReference type="PANTHER" id="PTHR28153:SF1">
    <property type="entry name" value="DUF4484 DOMAIN-CONTAINING PROTEIN"/>
    <property type="match status" value="1"/>
</dbReference>
<dbReference type="InterPro" id="IPR028115">
    <property type="entry name" value="DUF4484"/>
</dbReference>
<name>A0AAD6C7L4_9EURO</name>
<dbReference type="InterPro" id="IPR018626">
    <property type="entry name" value="LCHN/Anr2"/>
</dbReference>
<evidence type="ECO:0000256" key="1">
    <source>
        <dbReference type="SAM" id="MobiDB-lite"/>
    </source>
</evidence>
<feature type="region of interest" description="Disordered" evidence="1">
    <location>
        <begin position="600"/>
        <end position="628"/>
    </location>
</feature>
<dbReference type="GO" id="GO:0005811">
    <property type="term" value="C:lipid droplet"/>
    <property type="evidence" value="ECO:0007669"/>
    <property type="project" value="TreeGrafter"/>
</dbReference>
<gene>
    <name evidence="4" type="ORF">N7458_006712</name>
</gene>
<evidence type="ECO:0000259" key="3">
    <source>
        <dbReference type="Pfam" id="PF14831"/>
    </source>
</evidence>
<dbReference type="RefSeq" id="XP_056765798.1">
    <property type="nucleotide sequence ID" value="XM_056910094.1"/>
</dbReference>
<reference evidence="4" key="2">
    <citation type="journal article" date="2023" name="IMA Fungus">
        <title>Comparative genomic study of the Penicillium genus elucidates a diverse pangenome and 15 lateral gene transfer events.</title>
        <authorList>
            <person name="Petersen C."/>
            <person name="Sorensen T."/>
            <person name="Nielsen M.R."/>
            <person name="Sondergaard T.E."/>
            <person name="Sorensen J.L."/>
            <person name="Fitzpatrick D.A."/>
            <person name="Frisvad J.C."/>
            <person name="Nielsen K.L."/>
        </authorList>
    </citation>
    <scope>NUCLEOTIDE SEQUENCE</scope>
    <source>
        <strain evidence="4">IBT 16125</strain>
    </source>
</reference>
<feature type="compositionally biased region" description="Polar residues" evidence="1">
    <location>
        <begin position="442"/>
        <end position="465"/>
    </location>
</feature>